<keyword evidence="2" id="KW-0349">Heme</keyword>
<dbReference type="PANTHER" id="PTHR47947:SF2">
    <property type="entry name" value="CYTOCHROME P450 82C3-LIKE"/>
    <property type="match status" value="1"/>
</dbReference>
<keyword evidence="6" id="KW-0503">Monooxygenase</keyword>
<keyword evidence="3" id="KW-0479">Metal-binding</keyword>
<dbReference type="EMBL" id="JAHUZN010000006">
    <property type="protein sequence ID" value="KAG8492041.1"/>
    <property type="molecule type" value="Genomic_DNA"/>
</dbReference>
<evidence type="ECO:0000313" key="9">
    <source>
        <dbReference type="EMBL" id="KAG8492041.1"/>
    </source>
</evidence>
<evidence type="ECO:0000256" key="5">
    <source>
        <dbReference type="ARBA" id="ARBA00023004"/>
    </source>
</evidence>
<feature type="transmembrane region" description="Helical" evidence="8">
    <location>
        <begin position="984"/>
        <end position="1002"/>
    </location>
</feature>
<evidence type="ECO:0008006" key="11">
    <source>
        <dbReference type="Google" id="ProtNLM"/>
    </source>
</evidence>
<dbReference type="OrthoDB" id="2789670at2759"/>
<comment type="similarity">
    <text evidence="1">Belongs to the cytochrome P450 family.</text>
</comment>
<evidence type="ECO:0000256" key="3">
    <source>
        <dbReference type="ARBA" id="ARBA00022723"/>
    </source>
</evidence>
<dbReference type="InterPro" id="IPR050651">
    <property type="entry name" value="Plant_Cytochrome_P450_Monoox"/>
</dbReference>
<feature type="transmembrane region" description="Helical" evidence="8">
    <location>
        <begin position="455"/>
        <end position="479"/>
    </location>
</feature>
<keyword evidence="5" id="KW-0408">Iron</keyword>
<gene>
    <name evidence="9" type="ORF">CXB51_015626</name>
</gene>
<keyword evidence="7" id="KW-0175">Coiled coil</keyword>
<sequence length="1212" mass="137774">MGLARFWAGHNWACTFTIKLGVHRALVVSDWEIAKACLTTNDKAFASHPKLANSELLGYNRAMFGFAPYGAYWRQMRKIATIELLSNHRLELLKHVRESEVKTSLQQLYQLWNKKRSANSDKVLIEMKGWFKEVTLNVIMRIIVGKRIPNSSEGGEHLKWKKSMDDFFVLSGKFLISDAFPFLRWLDIGGDMKGMKKTAKELDQVVEGWLREHKQKRAGNKANGEEDFMGGLVLAAEDSTATTLTWALSLLLNNHDKLSKVQQELDDHVGKDRLLVTESDIKNLVYLQSIIKETLRLYPPAPLSVIHEAIEDCTVNGYHVSTGTWLIMNLHKIHHNPLIWANPFEFQPERFMTTHKDIDVRGQNFELIPFGSGRRMCPGVSFALQILSFTLANVLHWFDFETPSNEPIDMREAFGITISKATPLEVHISPRLPASRFDCLYEPRTSIIKLLISDLAVTLTSTVAIIGFPLLFIFSFLWISRRNTYSKKTAPEAGGAWPIIGHLRLLGGPQPPHISLGNLADKYGGIFTIRLGVNRALVVSNWEIAKECLTIKDKAFATRPKLASSEILGYNCAMIAFAPYGPYWRQVRKFATIELLSNHRLELLKPVRESEVKTSLQQLYQLWNKKKSSNCGKVMVEMKRWFRDVTLNVILRIVVGKRIPNSYEGGETVKWKKSLDDLFELTGKFVVSDALPYLRWLDVGGDKKLMKKVARELDQVVEEWLREHKEKRAENEANSEEDFMGVMLSILRDAEEHDADTINKAVSLALILAAEDTTSITMTWALSLLLNNSDALNKVKQELDIHVGKDRLLVTESDTKNLVYLQSVIKETLRLYPAAPLAVIHEAIEDCSVHGYDVSAGTWLILNLQKIQRDSQIWEDPLKFRPERFMTTHKDIDVKGHDFELIPFSSGRRMCPGVLFALSILELTLANVLHWFEIETLLNDVVDMREGPGLTSPKVTPLEVQISPRLPTFWESGDGLFPFSHSNSTVAIIAFPLLLLFSFLWISRRKTNSKKTAPEAGGAWPIIGHLRLLGGPQPPHVSLANMADKYGRMFTIKLGVHRALVVSDWEIAKACLTTNDKAFASRPKLANSELLGYNRAMFGFAPYGAYWRQMRKIATIELLSNHRLELLKHVRESEVKTSLQQLYQLWNKKRSANSDLCHSLSISYLNLKVGTWRWIISIQSQQFNCCNHCLSTTASFLFPMDLKKKNKLVAIY</sequence>
<evidence type="ECO:0000313" key="10">
    <source>
        <dbReference type="Proteomes" id="UP000701853"/>
    </source>
</evidence>
<feature type="coiled-coil region" evidence="7">
    <location>
        <begin position="710"/>
        <end position="737"/>
    </location>
</feature>
<dbReference type="CDD" id="cd20654">
    <property type="entry name" value="CYP82"/>
    <property type="match status" value="1"/>
</dbReference>
<keyword evidence="10" id="KW-1185">Reference proteome</keyword>
<comment type="caution">
    <text evidence="9">The sequence shown here is derived from an EMBL/GenBank/DDBJ whole genome shotgun (WGS) entry which is preliminary data.</text>
</comment>
<protein>
    <recommendedName>
        <fullName evidence="11">Cytochrome P450</fullName>
    </recommendedName>
</protein>
<evidence type="ECO:0000256" key="8">
    <source>
        <dbReference type="SAM" id="Phobius"/>
    </source>
</evidence>
<dbReference type="InterPro" id="IPR001128">
    <property type="entry name" value="Cyt_P450"/>
</dbReference>
<name>A0A8J5YLK9_9ROSI</name>
<dbReference type="InterPro" id="IPR036396">
    <property type="entry name" value="Cyt_P450_sf"/>
</dbReference>
<dbReference type="FunFam" id="1.10.630.10:FF:000026">
    <property type="entry name" value="Cytochrome P450 82C4"/>
    <property type="match status" value="2"/>
</dbReference>
<evidence type="ECO:0000256" key="4">
    <source>
        <dbReference type="ARBA" id="ARBA00023002"/>
    </source>
</evidence>
<dbReference type="AlphaFoldDB" id="A0A8J5YLK9"/>
<dbReference type="InterPro" id="IPR017972">
    <property type="entry name" value="Cyt_P450_CS"/>
</dbReference>
<dbReference type="PROSITE" id="PS00086">
    <property type="entry name" value="CYTOCHROME_P450"/>
    <property type="match status" value="2"/>
</dbReference>
<dbReference type="PRINTS" id="PR00463">
    <property type="entry name" value="EP450I"/>
</dbReference>
<keyword evidence="8" id="KW-0472">Membrane</keyword>
<proteinExistence type="inferred from homology"/>
<evidence type="ECO:0000256" key="6">
    <source>
        <dbReference type="ARBA" id="ARBA00023033"/>
    </source>
</evidence>
<accession>A0A8J5YLK9</accession>
<organism evidence="9 10">
    <name type="scientific">Gossypium anomalum</name>
    <dbReference type="NCBI Taxonomy" id="47600"/>
    <lineage>
        <taxon>Eukaryota</taxon>
        <taxon>Viridiplantae</taxon>
        <taxon>Streptophyta</taxon>
        <taxon>Embryophyta</taxon>
        <taxon>Tracheophyta</taxon>
        <taxon>Spermatophyta</taxon>
        <taxon>Magnoliopsida</taxon>
        <taxon>eudicotyledons</taxon>
        <taxon>Gunneridae</taxon>
        <taxon>Pentapetalae</taxon>
        <taxon>rosids</taxon>
        <taxon>malvids</taxon>
        <taxon>Malvales</taxon>
        <taxon>Malvaceae</taxon>
        <taxon>Malvoideae</taxon>
        <taxon>Gossypium</taxon>
    </lineage>
</organism>
<reference evidence="9 10" key="1">
    <citation type="journal article" date="2021" name="bioRxiv">
        <title>The Gossypium anomalum genome as a resource for cotton improvement and evolutionary analysis of hybrid incompatibility.</title>
        <authorList>
            <person name="Grover C.E."/>
            <person name="Yuan D."/>
            <person name="Arick M.A."/>
            <person name="Miller E.R."/>
            <person name="Hu G."/>
            <person name="Peterson D.G."/>
            <person name="Wendel J.F."/>
            <person name="Udall J.A."/>
        </authorList>
    </citation>
    <scope>NUCLEOTIDE SEQUENCE [LARGE SCALE GENOMIC DNA]</scope>
    <source>
        <strain evidence="9">JFW-Udall</strain>
        <tissue evidence="9">Leaf</tissue>
    </source>
</reference>
<dbReference type="Gene3D" id="1.10.630.10">
    <property type="entry name" value="Cytochrome P450"/>
    <property type="match status" value="3"/>
</dbReference>
<evidence type="ECO:0000256" key="2">
    <source>
        <dbReference type="ARBA" id="ARBA00022617"/>
    </source>
</evidence>
<dbReference type="GO" id="GO:0005506">
    <property type="term" value="F:iron ion binding"/>
    <property type="evidence" value="ECO:0007669"/>
    <property type="project" value="InterPro"/>
</dbReference>
<dbReference type="GO" id="GO:0016709">
    <property type="term" value="F:oxidoreductase activity, acting on paired donors, with incorporation or reduction of molecular oxygen, NAD(P)H as one donor, and incorporation of one atom of oxygen"/>
    <property type="evidence" value="ECO:0007669"/>
    <property type="project" value="UniProtKB-ARBA"/>
</dbReference>
<dbReference type="PRINTS" id="PR00385">
    <property type="entry name" value="P450"/>
</dbReference>
<dbReference type="PANTHER" id="PTHR47947">
    <property type="entry name" value="CYTOCHROME P450 82C3-RELATED"/>
    <property type="match status" value="1"/>
</dbReference>
<keyword evidence="8" id="KW-1133">Transmembrane helix</keyword>
<dbReference type="Pfam" id="PF00067">
    <property type="entry name" value="p450"/>
    <property type="match status" value="3"/>
</dbReference>
<evidence type="ECO:0000256" key="1">
    <source>
        <dbReference type="ARBA" id="ARBA00010617"/>
    </source>
</evidence>
<dbReference type="SUPFAM" id="SSF48264">
    <property type="entry name" value="Cytochrome P450"/>
    <property type="match status" value="3"/>
</dbReference>
<dbReference type="GO" id="GO:0020037">
    <property type="term" value="F:heme binding"/>
    <property type="evidence" value="ECO:0007669"/>
    <property type="project" value="InterPro"/>
</dbReference>
<keyword evidence="8" id="KW-0812">Transmembrane</keyword>
<keyword evidence="4" id="KW-0560">Oxidoreductase</keyword>
<dbReference type="Proteomes" id="UP000701853">
    <property type="component" value="Chromosome 6"/>
</dbReference>
<dbReference type="InterPro" id="IPR002401">
    <property type="entry name" value="Cyt_P450_E_grp-I"/>
</dbReference>
<evidence type="ECO:0000256" key="7">
    <source>
        <dbReference type="SAM" id="Coils"/>
    </source>
</evidence>